<reference evidence="1 2" key="1">
    <citation type="submission" date="2021-06" db="EMBL/GenBank/DDBJ databases">
        <authorList>
            <person name="Sun Q."/>
            <person name="Li D."/>
        </authorList>
    </citation>
    <scope>NUCLEOTIDE SEQUENCE [LARGE SCALE GENOMIC DNA]</scope>
    <source>
        <strain evidence="1 2">MSJ-11</strain>
    </source>
</reference>
<proteinExistence type="predicted"/>
<protein>
    <submittedName>
        <fullName evidence="1">Uncharacterized protein</fullName>
    </submittedName>
</protein>
<keyword evidence="2" id="KW-1185">Reference proteome</keyword>
<comment type="caution">
    <text evidence="1">The sequence shown here is derived from an EMBL/GenBank/DDBJ whole genome shotgun (WGS) entry which is preliminary data.</text>
</comment>
<gene>
    <name evidence="1" type="ORF">KQI86_04880</name>
</gene>
<dbReference type="EMBL" id="JAHLQF010000001">
    <property type="protein sequence ID" value="MBU5483654.1"/>
    <property type="molecule type" value="Genomic_DNA"/>
</dbReference>
<name>A0ABS6EGW9_9CLOT</name>
<sequence>MDLTDPYQLDDITESVCILARKVFAHCQARECQPDVVIQPPTGVTFNSVGPITFKNGVIRSGSLVITPLPERPNFSRVQFIIDIPVTISYNNGQTLDTVLLPIPKDIVMFMPKSRDEFNFEVIVETRTELLNTPIISGGNIVFAAGVFIVMKVAGQVQLLVPAFGYCPEPAECEEYTGTVPEDVCETFLDFTQTPFPEDFFPPQYQDVNCQM</sequence>
<evidence type="ECO:0000313" key="1">
    <source>
        <dbReference type="EMBL" id="MBU5483654.1"/>
    </source>
</evidence>
<dbReference type="Proteomes" id="UP000726170">
    <property type="component" value="Unassembled WGS sequence"/>
</dbReference>
<organism evidence="1 2">
    <name type="scientific">Clostridium mobile</name>
    <dbReference type="NCBI Taxonomy" id="2841512"/>
    <lineage>
        <taxon>Bacteria</taxon>
        <taxon>Bacillati</taxon>
        <taxon>Bacillota</taxon>
        <taxon>Clostridia</taxon>
        <taxon>Eubacteriales</taxon>
        <taxon>Clostridiaceae</taxon>
        <taxon>Clostridium</taxon>
    </lineage>
</organism>
<evidence type="ECO:0000313" key="2">
    <source>
        <dbReference type="Proteomes" id="UP000726170"/>
    </source>
</evidence>
<accession>A0ABS6EGW9</accession>